<evidence type="ECO:0000259" key="2">
    <source>
        <dbReference type="Pfam" id="PF20732"/>
    </source>
</evidence>
<sequence>MSARVRSGADRLAAGLAHPLLEGRRIGLVTNPTGITADFRSTAEVCRGLASSRLIALFACEHGIHGQYQAGVKFEDERDAVLGLPVYSLYGRHKKPTPDMLVGLDTLVFDVQDLGMRFYTYVSTMLYIMEACAENGKSLLILDRPNPLGGIVCEGGLLQEGYESMVGAWSMPIRTGRTLGELARMVNDLKGLGCDLDVIPLEGWSRSMQYTDTGLPWMLPSPNMPTLETVRAYGGTCFFEGTNLSEGRGTTRPFEWIGAPWLDGARLSESMNKHRLPGVHVHPVYATPAFSKYQGELCGGVRLFITDPQRYESVNTGLLLLHEVNALYPQAFRWLAPPQEGSRYFIDLLTGGEEVRRSIASAAGLRDIQVSWGQDSAAWKELARPYLLYT</sequence>
<accession>A0A4U2PTL6</accession>
<name>A0A4U2PTL6_9BACL</name>
<proteinExistence type="predicted"/>
<dbReference type="InterPro" id="IPR048502">
    <property type="entry name" value="NamZ_N"/>
</dbReference>
<evidence type="ECO:0000313" key="3">
    <source>
        <dbReference type="EMBL" id="TKH43072.1"/>
    </source>
</evidence>
<dbReference type="PANTHER" id="PTHR42915">
    <property type="entry name" value="HYPOTHETICAL 460 KDA PROTEIN IN FEUA-SIGW INTERGENIC REGION [PRECURSOR]"/>
    <property type="match status" value="1"/>
</dbReference>
<dbReference type="InterPro" id="IPR048503">
    <property type="entry name" value="NamZ_C"/>
</dbReference>
<dbReference type="PIRSF" id="PIRSF016719">
    <property type="entry name" value="UCP016719"/>
    <property type="match status" value="1"/>
</dbReference>
<protein>
    <submittedName>
        <fullName evidence="3">DUF1343 domain-containing protein</fullName>
    </submittedName>
</protein>
<dbReference type="Pfam" id="PF20732">
    <property type="entry name" value="NamZ_C"/>
    <property type="match status" value="1"/>
</dbReference>
<feature type="domain" description="Peptidoglycan beta-N-acetylmuramidase NamZ C-terminal" evidence="2">
    <location>
        <begin position="232"/>
        <end position="389"/>
    </location>
</feature>
<dbReference type="InterPro" id="IPR008302">
    <property type="entry name" value="NamZ"/>
</dbReference>
<gene>
    <name evidence="3" type="ORF">C1I60_16270</name>
</gene>
<reference evidence="3 4" key="1">
    <citation type="submission" date="2018-01" db="EMBL/GenBank/DDBJ databases">
        <title>Bacillales members from the olive rhizosphere are effective biological control agents against Verticillium dahliae.</title>
        <authorList>
            <person name="Gomez-Lama C."/>
            <person name="Legarda G."/>
            <person name="Ruano-Rosa D."/>
            <person name="Pizarro-Tobias P."/>
            <person name="Valverde-Corredor A."/>
            <person name="Niqui J.L."/>
            <person name="Trivino J.C."/>
            <person name="Roca A."/>
            <person name="Mercado-Blanco J."/>
        </authorList>
    </citation>
    <scope>NUCLEOTIDE SEQUENCE [LARGE SCALE GENOMIC DNA]</scope>
    <source>
        <strain evidence="3 4">PIC167</strain>
    </source>
</reference>
<dbReference type="Gene3D" id="3.90.1150.140">
    <property type="match status" value="1"/>
</dbReference>
<evidence type="ECO:0000259" key="1">
    <source>
        <dbReference type="Pfam" id="PF07075"/>
    </source>
</evidence>
<feature type="domain" description="Peptidoglycan beta-N-acetylmuramidase NamZ N-terminal" evidence="1">
    <location>
        <begin position="26"/>
        <end position="227"/>
    </location>
</feature>
<dbReference type="GO" id="GO:0033922">
    <property type="term" value="F:peptidoglycan beta-N-acetylmuramidase activity"/>
    <property type="evidence" value="ECO:0007669"/>
    <property type="project" value="InterPro"/>
</dbReference>
<dbReference type="PANTHER" id="PTHR42915:SF1">
    <property type="entry name" value="PEPTIDOGLYCAN BETA-N-ACETYLMURAMIDASE NAMZ"/>
    <property type="match status" value="1"/>
</dbReference>
<dbReference type="EMBL" id="PNXQ01000014">
    <property type="protein sequence ID" value="TKH43072.1"/>
    <property type="molecule type" value="Genomic_DNA"/>
</dbReference>
<organism evidence="3 4">
    <name type="scientific">Paenibacillus terrae</name>
    <dbReference type="NCBI Taxonomy" id="159743"/>
    <lineage>
        <taxon>Bacteria</taxon>
        <taxon>Bacillati</taxon>
        <taxon>Bacillota</taxon>
        <taxon>Bacilli</taxon>
        <taxon>Bacillales</taxon>
        <taxon>Paenibacillaceae</taxon>
        <taxon>Paenibacillus</taxon>
    </lineage>
</organism>
<comment type="caution">
    <text evidence="3">The sequence shown here is derived from an EMBL/GenBank/DDBJ whole genome shotgun (WGS) entry which is preliminary data.</text>
</comment>
<dbReference type="Pfam" id="PF07075">
    <property type="entry name" value="NamZ_N"/>
    <property type="match status" value="1"/>
</dbReference>
<dbReference type="AlphaFoldDB" id="A0A4U2PTL6"/>
<evidence type="ECO:0000313" key="4">
    <source>
        <dbReference type="Proteomes" id="UP000308114"/>
    </source>
</evidence>
<dbReference type="Gene3D" id="3.40.50.12170">
    <property type="entry name" value="Uncharacterised protein PF07075, DUF1343"/>
    <property type="match status" value="1"/>
</dbReference>
<dbReference type="Proteomes" id="UP000308114">
    <property type="component" value="Unassembled WGS sequence"/>
</dbReference>